<keyword evidence="2" id="KW-1185">Reference proteome</keyword>
<organism evidence="1 2">
    <name type="scientific">Cymbomonas tetramitiformis</name>
    <dbReference type="NCBI Taxonomy" id="36881"/>
    <lineage>
        <taxon>Eukaryota</taxon>
        <taxon>Viridiplantae</taxon>
        <taxon>Chlorophyta</taxon>
        <taxon>Pyramimonadophyceae</taxon>
        <taxon>Pyramimonadales</taxon>
        <taxon>Pyramimonadaceae</taxon>
        <taxon>Cymbomonas</taxon>
    </lineage>
</organism>
<evidence type="ECO:0000313" key="1">
    <source>
        <dbReference type="EMBL" id="KAK3235843.1"/>
    </source>
</evidence>
<dbReference type="EMBL" id="LGRX02035212">
    <property type="protein sequence ID" value="KAK3235843.1"/>
    <property type="molecule type" value="Genomic_DNA"/>
</dbReference>
<reference evidence="1 2" key="1">
    <citation type="journal article" date="2015" name="Genome Biol. Evol.">
        <title>Comparative Genomics of a Bacterivorous Green Alga Reveals Evolutionary Causalities and Consequences of Phago-Mixotrophic Mode of Nutrition.</title>
        <authorList>
            <person name="Burns J.A."/>
            <person name="Paasch A."/>
            <person name="Narechania A."/>
            <person name="Kim E."/>
        </authorList>
    </citation>
    <scope>NUCLEOTIDE SEQUENCE [LARGE SCALE GENOMIC DNA]</scope>
    <source>
        <strain evidence="1 2">PLY_AMNH</strain>
    </source>
</reference>
<dbReference type="AlphaFoldDB" id="A0AAE0BFU4"/>
<accession>A0AAE0BFU4</accession>
<dbReference type="Proteomes" id="UP001190700">
    <property type="component" value="Unassembled WGS sequence"/>
</dbReference>
<evidence type="ECO:0000313" key="2">
    <source>
        <dbReference type="Proteomes" id="UP001190700"/>
    </source>
</evidence>
<protein>
    <submittedName>
        <fullName evidence="1">Uncharacterized protein</fullName>
    </submittedName>
</protein>
<comment type="caution">
    <text evidence="1">The sequence shown here is derived from an EMBL/GenBank/DDBJ whole genome shotgun (WGS) entry which is preliminary data.</text>
</comment>
<gene>
    <name evidence="1" type="ORF">CYMTET_53983</name>
</gene>
<proteinExistence type="predicted"/>
<sequence length="85" mass="9000">MLTALSQELRQFFLQERCIMGRGAVECAAVTPAVAGSAEEAGNVPCVHTNTIPAEGLTWLNIATIFDTKCTHTLVPTGVTKIGNL</sequence>
<name>A0AAE0BFU4_9CHLO</name>